<organism evidence="3 4">
    <name type="scientific">Thermoflexibacter ruber</name>
    <dbReference type="NCBI Taxonomy" id="1003"/>
    <lineage>
        <taxon>Bacteria</taxon>
        <taxon>Pseudomonadati</taxon>
        <taxon>Bacteroidota</taxon>
        <taxon>Cytophagia</taxon>
        <taxon>Cytophagales</taxon>
        <taxon>Thermoflexibacteraceae</taxon>
        <taxon>Thermoflexibacter</taxon>
    </lineage>
</organism>
<evidence type="ECO:0000313" key="4">
    <source>
        <dbReference type="Proteomes" id="UP000199513"/>
    </source>
</evidence>
<dbReference type="EMBL" id="FONY01000029">
    <property type="protein sequence ID" value="SFF37721.1"/>
    <property type="molecule type" value="Genomic_DNA"/>
</dbReference>
<dbReference type="OrthoDB" id="9763611at2"/>
<evidence type="ECO:0000313" key="3">
    <source>
        <dbReference type="EMBL" id="SFF37721.1"/>
    </source>
</evidence>
<name>A0A1I2IAZ3_9BACT</name>
<dbReference type="Gene3D" id="3.40.50.720">
    <property type="entry name" value="NAD(P)-binding Rossmann-like Domain"/>
    <property type="match status" value="1"/>
</dbReference>
<protein>
    <submittedName>
        <fullName evidence="3">Predicted dehydrogenase</fullName>
    </submittedName>
</protein>
<keyword evidence="4" id="KW-1185">Reference proteome</keyword>
<dbReference type="SUPFAM" id="SSF55347">
    <property type="entry name" value="Glyceraldehyde-3-phosphate dehydrogenase-like, C-terminal domain"/>
    <property type="match status" value="1"/>
</dbReference>
<dbReference type="RefSeq" id="WP_091548275.1">
    <property type="nucleotide sequence ID" value="NZ_FONY01000029.1"/>
</dbReference>
<evidence type="ECO:0000256" key="1">
    <source>
        <dbReference type="SAM" id="Coils"/>
    </source>
</evidence>
<dbReference type="Gene3D" id="3.30.360.10">
    <property type="entry name" value="Dihydrodipicolinate Reductase, domain 2"/>
    <property type="match status" value="1"/>
</dbReference>
<keyword evidence="1" id="KW-0175">Coiled coil</keyword>
<feature type="domain" description="Gfo/Idh/MocA-like oxidoreductase N-terminal" evidence="2">
    <location>
        <begin position="30"/>
        <end position="155"/>
    </location>
</feature>
<dbReference type="PANTHER" id="PTHR43818">
    <property type="entry name" value="BCDNA.GH03377"/>
    <property type="match status" value="1"/>
</dbReference>
<dbReference type="GO" id="GO:0000166">
    <property type="term" value="F:nucleotide binding"/>
    <property type="evidence" value="ECO:0007669"/>
    <property type="project" value="InterPro"/>
</dbReference>
<dbReference type="InterPro" id="IPR000683">
    <property type="entry name" value="Gfo/Idh/MocA-like_OxRdtase_N"/>
</dbReference>
<accession>A0A1I2IAZ3</accession>
<dbReference type="AlphaFoldDB" id="A0A1I2IAZ3"/>
<dbReference type="Pfam" id="PF01408">
    <property type="entry name" value="GFO_IDH_MocA"/>
    <property type="match status" value="1"/>
</dbReference>
<evidence type="ECO:0000259" key="2">
    <source>
        <dbReference type="Pfam" id="PF01408"/>
    </source>
</evidence>
<gene>
    <name evidence="3" type="ORF">SAMN04488541_102920</name>
</gene>
<proteinExistence type="predicted"/>
<dbReference type="InterPro" id="IPR050463">
    <property type="entry name" value="Gfo/Idh/MocA_oxidrdct_glycsds"/>
</dbReference>
<feature type="coiled-coil region" evidence="1">
    <location>
        <begin position="399"/>
        <end position="426"/>
    </location>
</feature>
<dbReference type="InterPro" id="IPR036291">
    <property type="entry name" value="NAD(P)-bd_dom_sf"/>
</dbReference>
<dbReference type="SUPFAM" id="SSF51735">
    <property type="entry name" value="NAD(P)-binding Rossmann-fold domains"/>
    <property type="match status" value="1"/>
</dbReference>
<dbReference type="PANTHER" id="PTHR43818:SF5">
    <property type="entry name" value="OXIDOREDUCTASE FAMILY PROTEIN"/>
    <property type="match status" value="1"/>
</dbReference>
<dbReference type="Proteomes" id="UP000199513">
    <property type="component" value="Unassembled WGS sequence"/>
</dbReference>
<sequence>MERRDFIKTSAVVAGSLILPLSVFAEENKIKLAILGTGWWGTDILLNSALASGLYEIVALCDVNKVALDRAAKVVVDAGLKKPQLFSAYQEMYKVRGLQAVAIATPTHWHALQFIDACRAGLHVFLEKPISYDIREGQAMLAAQQKASNVVVVDFPRTMLDTNDKVKAFIKSGEAGKILQVQANIHNYEGDLIEKAIPKSIDFETFCGPAPKQKFICPKDADNPIWRYQHDFSRGVMADWGIHYIHNIRKVLDLDLPDSVSAIGGITKKTLQDNPDHLEVRYDFGGLPVYWSHKAWGYISPIPTHNIGVYYYGEKATIFAGDYGWEVYTAKGEKIVNGDVVFDPMGNPKQMEIAMQAMVDMFKQFAEGIRTKSNKGITNQFEDAFKTTSTIIYGDMAYLAKTNLQIDKANMNIKNNKEAQAMLKREYRKPYQHPYSS</sequence>
<dbReference type="STRING" id="1003.SAMN04488541_102920"/>
<reference evidence="4" key="1">
    <citation type="submission" date="2016-10" db="EMBL/GenBank/DDBJ databases">
        <authorList>
            <person name="Varghese N."/>
            <person name="Submissions S."/>
        </authorList>
    </citation>
    <scope>NUCLEOTIDE SEQUENCE [LARGE SCALE GENOMIC DNA]</scope>
    <source>
        <strain>GEY</strain>
        <strain evidence="4">DSM 9560</strain>
    </source>
</reference>